<dbReference type="GO" id="GO:0019509">
    <property type="term" value="P:L-methionine salvage from methylthioadenosine"/>
    <property type="evidence" value="ECO:0007669"/>
    <property type="project" value="TreeGrafter"/>
</dbReference>
<sequence length="320" mass="35893">MRVKDIQFKNAEHVIEEIKSMNVKGGSPFGRAAAWAFRLACEQEEFQDTGQLQKRMEHIAQQMLDLKPTMATIFNTWQLVEQTMLKEKQDVYRQKQAVISLCSNIIAYSIEAVEQLGVYGASLIQDEEVIMMHSYSSTLMGIFLKAAEMGRKFTVICTESRPLRESRLAVNMLRSAGVSVIYITDASIYEFLPRADMVIMGADTLCADGSVANKMGTAMIAGLAKACKKKVYIASELYKLDLRTQVGYRVVLERRSAWEILNKDDFDSLDGIDVVNQFFDITPASDIQAIICEYGIIPPASVLNFWKDLENHVKGDGNNG</sequence>
<dbReference type="PANTHER" id="PTHR43475">
    <property type="entry name" value="METHYLTHIORIBOSE-1-PHOSPHATE ISOMERASE"/>
    <property type="match status" value="1"/>
</dbReference>
<dbReference type="EMBL" id="JQIF01000016">
    <property type="protein sequence ID" value="KGJ54421.1"/>
    <property type="molecule type" value="Genomic_DNA"/>
</dbReference>
<proteinExistence type="inferred from homology"/>
<dbReference type="InterPro" id="IPR037171">
    <property type="entry name" value="NagB/RpiA_transferase-like"/>
</dbReference>
<dbReference type="SUPFAM" id="SSF100950">
    <property type="entry name" value="NagB/RpiA/CoA transferase-like"/>
    <property type="match status" value="1"/>
</dbReference>
<dbReference type="AlphaFoldDB" id="A0A099IA43"/>
<dbReference type="GO" id="GO:0003743">
    <property type="term" value="F:translation initiation factor activity"/>
    <property type="evidence" value="ECO:0007669"/>
    <property type="project" value="UniProtKB-KW"/>
</dbReference>
<dbReference type="Gene3D" id="1.20.120.420">
    <property type="entry name" value="translation initiation factor eif-2b, domain 1"/>
    <property type="match status" value="1"/>
</dbReference>
<keyword evidence="3" id="KW-0648">Protein biosynthesis</keyword>
<accession>A0A099IA43</accession>
<dbReference type="NCBIfam" id="TIGR00524">
    <property type="entry name" value="eIF-2B_rel"/>
    <property type="match status" value="1"/>
</dbReference>
<dbReference type="GO" id="GO:0046523">
    <property type="term" value="F:S-methyl-5-thioribose-1-phosphate isomerase activity"/>
    <property type="evidence" value="ECO:0007669"/>
    <property type="project" value="TreeGrafter"/>
</dbReference>
<dbReference type="RefSeq" id="WP_044904078.1">
    <property type="nucleotide sequence ID" value="NZ_JQIF01000016.1"/>
</dbReference>
<dbReference type="Pfam" id="PF01008">
    <property type="entry name" value="IF-2B"/>
    <property type="match status" value="1"/>
</dbReference>
<protein>
    <submittedName>
        <fullName evidence="3">Translation initiation factor aIF-2BII</fullName>
    </submittedName>
</protein>
<evidence type="ECO:0000313" key="3">
    <source>
        <dbReference type="EMBL" id="KGJ54421.1"/>
    </source>
</evidence>
<evidence type="ECO:0000256" key="1">
    <source>
        <dbReference type="ARBA" id="ARBA00009117"/>
    </source>
</evidence>
<gene>
    <name evidence="3" type="ORF">CIAN88_03535</name>
</gene>
<dbReference type="PANTHER" id="PTHR43475:SF2">
    <property type="entry name" value="RIBOSE 1,5-BISPHOSPHATE ISOMERASE"/>
    <property type="match status" value="1"/>
</dbReference>
<comment type="caution">
    <text evidence="3">The sequence shown here is derived from an EMBL/GenBank/DDBJ whole genome shotgun (WGS) entry which is preliminary data.</text>
</comment>
<keyword evidence="2" id="KW-0413">Isomerase</keyword>
<dbReference type="InterPro" id="IPR011559">
    <property type="entry name" value="Initiation_fac_2B_a/b/d"/>
</dbReference>
<evidence type="ECO:0000256" key="2">
    <source>
        <dbReference type="ARBA" id="ARBA00023235"/>
    </source>
</evidence>
<dbReference type="Proteomes" id="UP000030008">
    <property type="component" value="Unassembled WGS sequence"/>
</dbReference>
<organism evidence="3 4">
    <name type="scientific">Clostridium innocuum</name>
    <dbReference type="NCBI Taxonomy" id="1522"/>
    <lineage>
        <taxon>Bacteria</taxon>
        <taxon>Bacillati</taxon>
        <taxon>Bacillota</taxon>
        <taxon>Clostridia</taxon>
        <taxon>Eubacteriales</taxon>
        <taxon>Clostridiaceae</taxon>
        <taxon>Clostridium</taxon>
    </lineage>
</organism>
<dbReference type="InterPro" id="IPR000649">
    <property type="entry name" value="IF-2B-related"/>
</dbReference>
<name>A0A099IA43_CLOIN</name>
<comment type="similarity">
    <text evidence="1">Belongs to the eIF-2B alpha/beta/delta subunits family. MtnA subfamily.</text>
</comment>
<dbReference type="Gene3D" id="3.40.50.10470">
    <property type="entry name" value="Translation initiation factor eif-2b, domain 2"/>
    <property type="match status" value="1"/>
</dbReference>
<keyword evidence="3" id="KW-0396">Initiation factor</keyword>
<dbReference type="InterPro" id="IPR027363">
    <property type="entry name" value="M1Pi_N"/>
</dbReference>
<dbReference type="InterPro" id="IPR042529">
    <property type="entry name" value="IF_2B-like_C"/>
</dbReference>
<reference evidence="3 4" key="1">
    <citation type="submission" date="2014-08" db="EMBL/GenBank/DDBJ databases">
        <title>Clostridium innocuum, an unnegligible vancomycin-resistant pathogen causing extra-intestinal infections.</title>
        <authorList>
            <person name="Feng Y."/>
            <person name="Chiu C.-H."/>
        </authorList>
    </citation>
    <scope>NUCLEOTIDE SEQUENCE [LARGE SCALE GENOMIC DNA]</scope>
    <source>
        <strain evidence="3 4">AN88</strain>
    </source>
</reference>
<evidence type="ECO:0000313" key="4">
    <source>
        <dbReference type="Proteomes" id="UP000030008"/>
    </source>
</evidence>